<name>A0A2K3DCN1_CHLRE</name>
<dbReference type="Proteomes" id="UP000006906">
    <property type="component" value="Chromosome 9"/>
</dbReference>
<protein>
    <submittedName>
        <fullName evidence="2">Uncharacterized protein</fullName>
    </submittedName>
</protein>
<reference evidence="2 3" key="1">
    <citation type="journal article" date="2007" name="Science">
        <title>The Chlamydomonas genome reveals the evolution of key animal and plant functions.</title>
        <authorList>
            <person name="Merchant S.S."/>
            <person name="Prochnik S.E."/>
            <person name="Vallon O."/>
            <person name="Harris E.H."/>
            <person name="Karpowicz S.J."/>
            <person name="Witman G.B."/>
            <person name="Terry A."/>
            <person name="Salamov A."/>
            <person name="Fritz-Laylin L.K."/>
            <person name="Marechal-Drouard L."/>
            <person name="Marshall W.F."/>
            <person name="Qu L.H."/>
            <person name="Nelson D.R."/>
            <person name="Sanderfoot A.A."/>
            <person name="Spalding M.H."/>
            <person name="Kapitonov V.V."/>
            <person name="Ren Q."/>
            <person name="Ferris P."/>
            <person name="Lindquist E."/>
            <person name="Shapiro H."/>
            <person name="Lucas S.M."/>
            <person name="Grimwood J."/>
            <person name="Schmutz J."/>
            <person name="Cardol P."/>
            <person name="Cerutti H."/>
            <person name="Chanfreau G."/>
            <person name="Chen C.L."/>
            <person name="Cognat V."/>
            <person name="Croft M.T."/>
            <person name="Dent R."/>
            <person name="Dutcher S."/>
            <person name="Fernandez E."/>
            <person name="Fukuzawa H."/>
            <person name="Gonzalez-Ballester D."/>
            <person name="Gonzalez-Halphen D."/>
            <person name="Hallmann A."/>
            <person name="Hanikenne M."/>
            <person name="Hippler M."/>
            <person name="Inwood W."/>
            <person name="Jabbari K."/>
            <person name="Kalanon M."/>
            <person name="Kuras R."/>
            <person name="Lefebvre P.A."/>
            <person name="Lemaire S.D."/>
            <person name="Lobanov A.V."/>
            <person name="Lohr M."/>
            <person name="Manuell A."/>
            <person name="Meier I."/>
            <person name="Mets L."/>
            <person name="Mittag M."/>
            <person name="Mittelmeier T."/>
            <person name="Moroney J.V."/>
            <person name="Moseley J."/>
            <person name="Napoli C."/>
            <person name="Nedelcu A.M."/>
            <person name="Niyogi K."/>
            <person name="Novoselov S.V."/>
            <person name="Paulsen I.T."/>
            <person name="Pazour G."/>
            <person name="Purton S."/>
            <person name="Ral J.P."/>
            <person name="Riano-Pachon D.M."/>
            <person name="Riekhof W."/>
            <person name="Rymarquis L."/>
            <person name="Schroda M."/>
            <person name="Stern D."/>
            <person name="Umen J."/>
            <person name="Willows R."/>
            <person name="Wilson N."/>
            <person name="Zimmer S.L."/>
            <person name="Allmer J."/>
            <person name="Balk J."/>
            <person name="Bisova K."/>
            <person name="Chen C.J."/>
            <person name="Elias M."/>
            <person name="Gendler K."/>
            <person name="Hauser C."/>
            <person name="Lamb M.R."/>
            <person name="Ledford H."/>
            <person name="Long J.C."/>
            <person name="Minagawa J."/>
            <person name="Page M.D."/>
            <person name="Pan J."/>
            <person name="Pootakham W."/>
            <person name="Roje S."/>
            <person name="Rose A."/>
            <person name="Stahlberg E."/>
            <person name="Terauchi A.M."/>
            <person name="Yang P."/>
            <person name="Ball S."/>
            <person name="Bowler C."/>
            <person name="Dieckmann C.L."/>
            <person name="Gladyshev V.N."/>
            <person name="Green P."/>
            <person name="Jorgensen R."/>
            <person name="Mayfield S."/>
            <person name="Mueller-Roeber B."/>
            <person name="Rajamani S."/>
            <person name="Sayre R.T."/>
            <person name="Brokstein P."/>
            <person name="Dubchak I."/>
            <person name="Goodstein D."/>
            <person name="Hornick L."/>
            <person name="Huang Y.W."/>
            <person name="Jhaveri J."/>
            <person name="Luo Y."/>
            <person name="Martinez D."/>
            <person name="Ngau W.C."/>
            <person name="Otillar B."/>
            <person name="Poliakov A."/>
            <person name="Porter A."/>
            <person name="Szajkowski L."/>
            <person name="Werner G."/>
            <person name="Zhou K."/>
            <person name="Grigoriev I.V."/>
            <person name="Rokhsar D.S."/>
            <person name="Grossman A.R."/>
        </authorList>
    </citation>
    <scope>NUCLEOTIDE SEQUENCE [LARGE SCALE GENOMIC DNA]</scope>
    <source>
        <strain evidence="3">CC-503</strain>
    </source>
</reference>
<feature type="compositionally biased region" description="Low complexity" evidence="1">
    <location>
        <begin position="507"/>
        <end position="518"/>
    </location>
</feature>
<dbReference type="RefSeq" id="XP_001695230.2">
    <property type="nucleotide sequence ID" value="XM_001695178.2"/>
</dbReference>
<dbReference type="OrthoDB" id="548115at2759"/>
<dbReference type="EMBL" id="CM008970">
    <property type="protein sequence ID" value="PNW78296.1"/>
    <property type="molecule type" value="Genomic_DNA"/>
</dbReference>
<dbReference type="GeneID" id="5720740"/>
<dbReference type="Pfam" id="PF04720">
    <property type="entry name" value="PDDEXK_6"/>
    <property type="match status" value="1"/>
</dbReference>
<accession>A0A2K3DCN1</accession>
<dbReference type="InParanoid" id="A0A2K3DCN1"/>
<feature type="region of interest" description="Disordered" evidence="1">
    <location>
        <begin position="495"/>
        <end position="523"/>
    </location>
</feature>
<dbReference type="AlphaFoldDB" id="A0A2K3DCN1"/>
<dbReference type="Gramene" id="PNW78296">
    <property type="protein sequence ID" value="PNW78296"/>
    <property type="gene ID" value="CHLRE_09g403150v5"/>
</dbReference>
<sequence>MRHAFLLVQLYPGQGPAVVVDPNFRDRFVYSMLPPNTTYGACVAALPKLFVGTLATIASLVNLVSSALQKEAAARGHDLPPWRSPRALMTNWLPARFTDSVHAPPACGLHPVLLNTTHGHSQQPTATAPTSACGSSAAACSATAQAGGRQLGPSTVVRGFIAAPAPVSSAAAPMAIPAGNGRPLVLNLLTTTTSCNTTTSACCSANSSLCSSPASSCGLASPNRSHISTAAASSSQTVMAGDGADTSADASCAADGDHCRRADAAGAAGARALAIALAMGCAEEERCCLAKSTLNHSHQQHQQPDSQPLRPPLRKRVSLLTRSLSAAAASAAQKAAARVSFAAAPLAPRSISIRAAAAAVTGVRGGEVQPAGDRVVCIKHVEEEEAQQRGSNQAIAALRQDAVATPSGRCSSAARQAAPHAAVPVKAATGKGGCAAAAAAACEVVAASSLPMRHCVSSANLTALKQLPVRSGVWEDAPARPLPCRRHPALQPAAEANMPLPAPPMAAPAAPAQQTAQPSGGVVPGTRRCFAPRVSAETVPILDTTAAVAPIVRCC</sequence>
<gene>
    <name evidence="2" type="ORF">CHLRE_09g403150v5</name>
</gene>
<evidence type="ECO:0000313" key="3">
    <source>
        <dbReference type="Proteomes" id="UP000006906"/>
    </source>
</evidence>
<dbReference type="KEGG" id="cre:CHLRE_09g403150v5"/>
<keyword evidence="3" id="KW-1185">Reference proteome</keyword>
<evidence type="ECO:0000313" key="2">
    <source>
        <dbReference type="EMBL" id="PNW78296.1"/>
    </source>
</evidence>
<evidence type="ECO:0000256" key="1">
    <source>
        <dbReference type="SAM" id="MobiDB-lite"/>
    </source>
</evidence>
<organism evidence="2 3">
    <name type="scientific">Chlamydomonas reinhardtii</name>
    <name type="common">Chlamydomonas smithii</name>
    <dbReference type="NCBI Taxonomy" id="3055"/>
    <lineage>
        <taxon>Eukaryota</taxon>
        <taxon>Viridiplantae</taxon>
        <taxon>Chlorophyta</taxon>
        <taxon>core chlorophytes</taxon>
        <taxon>Chlorophyceae</taxon>
        <taxon>CS clade</taxon>
        <taxon>Chlamydomonadales</taxon>
        <taxon>Chlamydomonadaceae</taxon>
        <taxon>Chlamydomonas</taxon>
    </lineage>
</organism>
<dbReference type="ExpressionAtlas" id="A0A2K3DCN1">
    <property type="expression patterns" value="baseline and differential"/>
</dbReference>
<dbReference type="PaxDb" id="3055-EDP01938"/>
<dbReference type="InterPro" id="IPR006502">
    <property type="entry name" value="PDDEXK-like"/>
</dbReference>
<proteinExistence type="predicted"/>